<keyword evidence="3" id="KW-1185">Reference proteome</keyword>
<reference evidence="2" key="1">
    <citation type="submission" date="2023-03" db="EMBL/GenBank/DDBJ databases">
        <title>Andean soil-derived lignocellulolytic bacterial consortium as a source of novel taxa and putative plastic-active enzymes.</title>
        <authorList>
            <person name="Diaz-Garcia L."/>
            <person name="Chuvochina M."/>
            <person name="Feuerriegel G."/>
            <person name="Bunk B."/>
            <person name="Sproer C."/>
            <person name="Streit W.R."/>
            <person name="Rodriguez L.M."/>
            <person name="Overmann J."/>
            <person name="Jimenez D.J."/>
        </authorList>
    </citation>
    <scope>NUCLEOTIDE SEQUENCE</scope>
    <source>
        <strain evidence="2">MAG 2441</strain>
    </source>
</reference>
<accession>A0AA95F0Y9</accession>
<dbReference type="PRINTS" id="PR00368">
    <property type="entry name" value="FADPNR"/>
</dbReference>
<dbReference type="SUPFAM" id="SSF51905">
    <property type="entry name" value="FAD/NAD(P)-binding domain"/>
    <property type="match status" value="1"/>
</dbReference>
<dbReference type="AlphaFoldDB" id="A0AA95F0Y9"/>
<dbReference type="GO" id="GO:0004497">
    <property type="term" value="F:monooxygenase activity"/>
    <property type="evidence" value="ECO:0007669"/>
    <property type="project" value="TreeGrafter"/>
</dbReference>
<dbReference type="Proteomes" id="UP001178662">
    <property type="component" value="Chromosome"/>
</dbReference>
<dbReference type="PANTHER" id="PTHR43539">
    <property type="entry name" value="FLAVIN-BINDING MONOOXYGENASE-LIKE PROTEIN (AFU_ORTHOLOGUE AFUA_4G09220)"/>
    <property type="match status" value="1"/>
</dbReference>
<dbReference type="Gene3D" id="3.50.50.60">
    <property type="entry name" value="FAD/NAD(P)-binding domain"/>
    <property type="match status" value="1"/>
</dbReference>
<evidence type="ECO:0000313" key="2">
    <source>
        <dbReference type="EMBL" id="WEK54873.1"/>
    </source>
</evidence>
<dbReference type="GO" id="GO:0050660">
    <property type="term" value="F:flavin adenine dinucleotide binding"/>
    <property type="evidence" value="ECO:0007669"/>
    <property type="project" value="TreeGrafter"/>
</dbReference>
<evidence type="ECO:0000256" key="1">
    <source>
        <dbReference type="ARBA" id="ARBA00023002"/>
    </source>
</evidence>
<dbReference type="PANTHER" id="PTHR43539:SF4">
    <property type="entry name" value="BACILLIREDOXIN REDUCTASE BDR"/>
    <property type="match status" value="1"/>
</dbReference>
<protein>
    <submittedName>
        <fullName evidence="2">YpdA family putative bacillithiol disulfide reductase</fullName>
    </submittedName>
</protein>
<dbReference type="InterPro" id="IPR050982">
    <property type="entry name" value="Auxin_biosynth/cation_transpt"/>
</dbReference>
<dbReference type="NCBIfam" id="TIGR04018">
    <property type="entry name" value="Bthiol_YpdA"/>
    <property type="match status" value="1"/>
</dbReference>
<keyword evidence="1" id="KW-0560">Oxidoreductase</keyword>
<dbReference type="InterPro" id="IPR023856">
    <property type="entry name" value="Bdr"/>
</dbReference>
<name>A0AA95F0Y9_9BACL</name>
<evidence type="ECO:0000313" key="3">
    <source>
        <dbReference type="Proteomes" id="UP001178662"/>
    </source>
</evidence>
<gene>
    <name evidence="2" type="ORF">P0Y55_01985</name>
</gene>
<dbReference type="PRINTS" id="PR00469">
    <property type="entry name" value="PNDRDTASEII"/>
</dbReference>
<proteinExistence type="predicted"/>
<sequence>MSEITVQTSVENVIIIGAGPCGLSAALELQSIGIEPLLIEKHAIVHSIYQYPTYMQFFSTAEVLEIGDVPFTSVNEKPNRREALQYYRDVALRRELRIRSYEEAVKLSRDEDGLFRVETKDRFGAVREYAARFVVVSTGYFDHPNMLGIPGEQLPKVSHFFTEAHPYTGMKVTIIGGNNSAVDAAMELLRVGAEITIVYRGETYSPSIKPWVRPLFEGMVNKGRIRMIFGARVVQIAEQTVTVEPTHSGSESYTVDNDFVLALTGFRPERTMLTEAGAIVDPESTVPTFDPETMETNVSGLYIAGVIAAGREANEIFIESGRHHGKLIAAHINANNPHPTNR</sequence>
<dbReference type="EMBL" id="CP119317">
    <property type="protein sequence ID" value="WEK54873.1"/>
    <property type="molecule type" value="Genomic_DNA"/>
</dbReference>
<dbReference type="InterPro" id="IPR036188">
    <property type="entry name" value="FAD/NAD-bd_sf"/>
</dbReference>
<organism evidence="2 3">
    <name type="scientific">Candidatus Cohnella colombiensis</name>
    <dbReference type="NCBI Taxonomy" id="3121368"/>
    <lineage>
        <taxon>Bacteria</taxon>
        <taxon>Bacillati</taxon>
        <taxon>Bacillota</taxon>
        <taxon>Bacilli</taxon>
        <taxon>Bacillales</taxon>
        <taxon>Paenibacillaceae</taxon>
        <taxon>Cohnella</taxon>
    </lineage>
</organism>
<dbReference type="Pfam" id="PF13738">
    <property type="entry name" value="Pyr_redox_3"/>
    <property type="match status" value="1"/>
</dbReference>